<proteinExistence type="predicted"/>
<sequence length="70" mass="7819">MDIYVVTDGARVVGASTRLQGAELIRADAARGQRAFWLAHGRDPERQADEAERTAYDRMQIVNTELQDAD</sequence>
<dbReference type="Proteomes" id="UP000031075">
    <property type="component" value="Segment"/>
</dbReference>
<accession>A0A0A7RVS2</accession>
<dbReference type="GeneID" id="23679483"/>
<keyword evidence="2" id="KW-1185">Reference proteome</keyword>
<organism evidence="1 2">
    <name type="scientific">Mycobacterium phage Sbash</name>
    <dbReference type="NCBI Taxonomy" id="1567475"/>
    <lineage>
        <taxon>Viruses</taxon>
        <taxon>Duplodnaviria</taxon>
        <taxon>Heunggongvirae</taxon>
        <taxon>Uroviricota</taxon>
        <taxon>Caudoviricetes</taxon>
        <taxon>Chenonavirus</taxon>
        <taxon>Chenonavirus sbash</taxon>
    </lineage>
</organism>
<dbReference type="KEGG" id="vg:23679483"/>
<protein>
    <submittedName>
        <fullName evidence="1">Uncharacterized protein</fullName>
    </submittedName>
</protein>
<evidence type="ECO:0000313" key="1">
    <source>
        <dbReference type="EMBL" id="AJA43369.1"/>
    </source>
</evidence>
<dbReference type="RefSeq" id="YP_009124722.1">
    <property type="nucleotide sequence ID" value="NC_026589.1"/>
</dbReference>
<evidence type="ECO:0000313" key="2">
    <source>
        <dbReference type="Proteomes" id="UP000031075"/>
    </source>
</evidence>
<name>A0A0A7RVS2_9CAUD</name>
<dbReference type="OrthoDB" id="26675at10239"/>
<reference evidence="1" key="1">
    <citation type="submission" date="2014-10" db="EMBL/GenBank/DDBJ databases">
        <authorList>
            <person name="Msani S."/>
            <person name="Brouckaert M.-A."/>
            <person name="Jacobs C."/>
            <person name="Mafu P."/>
            <person name="Moti D."/>
            <person name="Naeem M."/>
            <person name="Ntuli T."/>
            <person name="Mngomezulu K."/>
            <person name="Larsen M.H."/>
            <person name="Rubin E.J."/>
            <person name="Russell D.A."/>
            <person name="Guerrero C.A."/>
            <person name="Bowman C.A."/>
            <person name="Jacobs-Sera D."/>
            <person name="Hendrix R.W."/>
            <person name="Hatfull G.F."/>
        </authorList>
    </citation>
    <scope>NUCLEOTIDE SEQUENCE [LARGE SCALE GENOMIC DNA]</scope>
</reference>
<dbReference type="EMBL" id="KP027201">
    <property type="protein sequence ID" value="AJA43369.1"/>
    <property type="molecule type" value="Genomic_DNA"/>
</dbReference>
<gene>
    <name evidence="1" type="primary">68</name>
    <name evidence="1" type="ORF">PBI_SBASH_68</name>
</gene>